<evidence type="ECO:0000313" key="2">
    <source>
        <dbReference type="Proteomes" id="UP000054995"/>
    </source>
</evidence>
<proteinExistence type="predicted"/>
<sequence length="63" mass="7471">MKIILLPGCEEYDVQREKEQREDELAMHIVLFYFAPAIIKPAYNLTLSVDFVNEELRRNTKID</sequence>
<gene>
    <name evidence="1" type="ORF">T4D_10120</name>
</gene>
<keyword evidence="2" id="KW-1185">Reference proteome</keyword>
<dbReference type="EMBL" id="JYDT01000020">
    <property type="protein sequence ID" value="KRY90555.1"/>
    <property type="molecule type" value="Genomic_DNA"/>
</dbReference>
<dbReference type="Proteomes" id="UP000054995">
    <property type="component" value="Unassembled WGS sequence"/>
</dbReference>
<evidence type="ECO:0000313" key="1">
    <source>
        <dbReference type="EMBL" id="KRY90555.1"/>
    </source>
</evidence>
<accession>A0A0V1FX32</accession>
<reference evidence="1 2" key="1">
    <citation type="submission" date="2015-01" db="EMBL/GenBank/DDBJ databases">
        <title>Evolution of Trichinella species and genotypes.</title>
        <authorList>
            <person name="Korhonen P.K."/>
            <person name="Edoardo P."/>
            <person name="Giuseppe L.R."/>
            <person name="Gasser R.B."/>
        </authorList>
    </citation>
    <scope>NUCLEOTIDE SEQUENCE [LARGE SCALE GENOMIC DNA]</scope>
    <source>
        <strain evidence="1">ISS470</strain>
    </source>
</reference>
<protein>
    <submittedName>
        <fullName evidence="1">Uncharacterized protein</fullName>
    </submittedName>
</protein>
<dbReference type="OrthoDB" id="10632243at2759"/>
<organism evidence="1 2">
    <name type="scientific">Trichinella pseudospiralis</name>
    <name type="common">Parasitic roundworm</name>
    <dbReference type="NCBI Taxonomy" id="6337"/>
    <lineage>
        <taxon>Eukaryota</taxon>
        <taxon>Metazoa</taxon>
        <taxon>Ecdysozoa</taxon>
        <taxon>Nematoda</taxon>
        <taxon>Enoplea</taxon>
        <taxon>Dorylaimia</taxon>
        <taxon>Trichinellida</taxon>
        <taxon>Trichinellidae</taxon>
        <taxon>Trichinella</taxon>
    </lineage>
</organism>
<name>A0A0V1FX32_TRIPS</name>
<comment type="caution">
    <text evidence="1">The sequence shown here is derived from an EMBL/GenBank/DDBJ whole genome shotgun (WGS) entry which is preliminary data.</text>
</comment>
<dbReference type="AlphaFoldDB" id="A0A0V1FX32"/>